<dbReference type="Gene3D" id="3.40.630.190">
    <property type="entry name" value="LCP protein"/>
    <property type="match status" value="2"/>
</dbReference>
<dbReference type="PANTHER" id="PTHR33392">
    <property type="entry name" value="POLYISOPRENYL-TEICHOIC ACID--PEPTIDOGLYCAN TEICHOIC ACID TRANSFERASE TAGU"/>
    <property type="match status" value="1"/>
</dbReference>
<keyword evidence="1" id="KW-0812">Transmembrane</keyword>
<dbReference type="InterPro" id="IPR050922">
    <property type="entry name" value="LytR/CpsA/Psr_CW_biosynth"/>
</dbReference>
<dbReference type="AlphaFoldDB" id="A0A1F6AP02"/>
<comment type="caution">
    <text evidence="2">The sequence shown here is derived from an EMBL/GenBank/DDBJ whole genome shotgun (WGS) entry which is preliminary data.</text>
</comment>
<organism evidence="2 3">
    <name type="scientific">Candidatus Gottesmanbacteria bacterium RIFCSPLOWO2_01_FULL_39_12b</name>
    <dbReference type="NCBI Taxonomy" id="1798388"/>
    <lineage>
        <taxon>Bacteria</taxon>
        <taxon>Candidatus Gottesmaniibacteriota</taxon>
    </lineage>
</organism>
<name>A0A1F6AP02_9BACT</name>
<feature type="transmembrane region" description="Helical" evidence="1">
    <location>
        <begin position="7"/>
        <end position="27"/>
    </location>
</feature>
<evidence type="ECO:0000313" key="3">
    <source>
        <dbReference type="Proteomes" id="UP000176609"/>
    </source>
</evidence>
<proteinExistence type="predicted"/>
<sequence length="386" mass="44225">MQKLLKLFLRFLLIILLIIIFAFFYLFQKGSQNISLLSPLARNSPQVLSAGLKSEPEYNAPEKPVHILLLGLDGRRGDKNPRCDAIHLLTLEPDHQMLITTIPRGTAVKIPGPTPGNAILGNSCHTVSIEFAVSQIAKITGTQPDYIVKVGFSQALGIFRILNLPSIDTLQFLRNRNFAIGDYQRSHNQAVFIKDMISKYLPTVNSFPPPFKFLLYRLVETNLEFDQAERLLERLAKSQFDKNPGQIILVTKPSPPIRLADIHFPDTNKQPGNSNLKDEEYLKFQNEIKSYLINRLKQAEKLITNNKLFEASQLLQTPFTQKLWLQVEDEKTRDDLHYNFLRLIVFSTSDKTSLRPQILDYITEMEATERGEYKKMAEKLLETIKE</sequence>
<dbReference type="PANTHER" id="PTHR33392:SF6">
    <property type="entry name" value="POLYISOPRENYL-TEICHOIC ACID--PEPTIDOGLYCAN TEICHOIC ACID TRANSFERASE TAGU"/>
    <property type="match status" value="1"/>
</dbReference>
<keyword evidence="1" id="KW-1133">Transmembrane helix</keyword>
<gene>
    <name evidence="2" type="ORF">A2960_06070</name>
</gene>
<protein>
    <recommendedName>
        <fullName evidence="4">Cell envelope-related transcriptional attenuator domain-containing protein</fullName>
    </recommendedName>
</protein>
<keyword evidence="1" id="KW-0472">Membrane</keyword>
<dbReference type="Proteomes" id="UP000176609">
    <property type="component" value="Unassembled WGS sequence"/>
</dbReference>
<evidence type="ECO:0000313" key="2">
    <source>
        <dbReference type="EMBL" id="OGG26416.1"/>
    </source>
</evidence>
<evidence type="ECO:0008006" key="4">
    <source>
        <dbReference type="Google" id="ProtNLM"/>
    </source>
</evidence>
<accession>A0A1F6AP02</accession>
<reference evidence="2 3" key="1">
    <citation type="journal article" date="2016" name="Nat. Commun.">
        <title>Thousands of microbial genomes shed light on interconnected biogeochemical processes in an aquifer system.</title>
        <authorList>
            <person name="Anantharaman K."/>
            <person name="Brown C.T."/>
            <person name="Hug L.A."/>
            <person name="Sharon I."/>
            <person name="Castelle C.J."/>
            <person name="Probst A.J."/>
            <person name="Thomas B.C."/>
            <person name="Singh A."/>
            <person name="Wilkins M.J."/>
            <person name="Karaoz U."/>
            <person name="Brodie E.L."/>
            <person name="Williams K.H."/>
            <person name="Hubbard S.S."/>
            <person name="Banfield J.F."/>
        </authorList>
    </citation>
    <scope>NUCLEOTIDE SEQUENCE [LARGE SCALE GENOMIC DNA]</scope>
</reference>
<dbReference type="EMBL" id="MFJR01000009">
    <property type="protein sequence ID" value="OGG26416.1"/>
    <property type="molecule type" value="Genomic_DNA"/>
</dbReference>
<evidence type="ECO:0000256" key="1">
    <source>
        <dbReference type="SAM" id="Phobius"/>
    </source>
</evidence>